<sequence>MQRDEETEAELISSLRNERRRVAAPPSLFDKCLDYVFNNVEELLRSDLIKPSDFSKESVSQRAMDESRRRSSSIFTSAEEAEKEYQEYLRSSMVRRLILYNKECQLRHLNLFDISVLGDDEPEWYLEEALKNCRRLERITAPCPLNYSASKSITLDFATRIVQSFPALRILDLTGFYITNMAMKLISEKLPDLTKINLSFFGDGRKFTSDPGTSYLVNLKNLTDIEISVKNFLASYAFYYHLLLVISGAMPNVKNFHINRHDSDSICNSFVLTSYAMMMSIVLPDKRMTLRQVEVMKPLKVAWSSNLFVDSCLAINPCAVCTDSQLMKLCKVPCGVQELILIDCSRPEVIYKLLRQLGPRLKRLKLEYFYEDELLESGKRLKLSKVMSLCPELEHFRTNDLIPLVASSKYKLTPKHFKKVKSFELSGECTNLEIERLKLFSDIFQMVLLGSPDYKVLEVQNVYLLKAIARFLSENPACLTQVEVFNAVAYQTNVDLVCDIGRSLMIRSAHLRRIEIHGFQRKLLPLWFLNMTDQLGVQVACSNLHPWIGNVSNICHTFSESNSVHFNPDFCYTEWSRRGKMTPYDDFHALMGDIPEDLPASCCCSM</sequence>
<name>A0A8S1CA45_9INSE</name>
<protein>
    <submittedName>
        <fullName evidence="1">Uncharacterized protein</fullName>
    </submittedName>
</protein>
<organism evidence="1 2">
    <name type="scientific">Cloeon dipterum</name>
    <dbReference type="NCBI Taxonomy" id="197152"/>
    <lineage>
        <taxon>Eukaryota</taxon>
        <taxon>Metazoa</taxon>
        <taxon>Ecdysozoa</taxon>
        <taxon>Arthropoda</taxon>
        <taxon>Hexapoda</taxon>
        <taxon>Insecta</taxon>
        <taxon>Pterygota</taxon>
        <taxon>Palaeoptera</taxon>
        <taxon>Ephemeroptera</taxon>
        <taxon>Pisciforma</taxon>
        <taxon>Baetidae</taxon>
        <taxon>Cloeon</taxon>
    </lineage>
</organism>
<accession>A0A8S1CA45</accession>
<evidence type="ECO:0000313" key="2">
    <source>
        <dbReference type="Proteomes" id="UP000494165"/>
    </source>
</evidence>
<keyword evidence="2" id="KW-1185">Reference proteome</keyword>
<dbReference type="InterPro" id="IPR032675">
    <property type="entry name" value="LRR_dom_sf"/>
</dbReference>
<dbReference type="Gene3D" id="3.80.10.10">
    <property type="entry name" value="Ribonuclease Inhibitor"/>
    <property type="match status" value="1"/>
</dbReference>
<evidence type="ECO:0000313" key="1">
    <source>
        <dbReference type="EMBL" id="CAB3365672.1"/>
    </source>
</evidence>
<dbReference type="AlphaFoldDB" id="A0A8S1CA45"/>
<dbReference type="SUPFAM" id="SSF52047">
    <property type="entry name" value="RNI-like"/>
    <property type="match status" value="1"/>
</dbReference>
<comment type="caution">
    <text evidence="1">The sequence shown here is derived from an EMBL/GenBank/DDBJ whole genome shotgun (WGS) entry which is preliminary data.</text>
</comment>
<proteinExistence type="predicted"/>
<gene>
    <name evidence="1" type="ORF">CLODIP_2_CD05509</name>
</gene>
<dbReference type="Proteomes" id="UP000494165">
    <property type="component" value="Unassembled WGS sequence"/>
</dbReference>
<dbReference type="EMBL" id="CADEPI010000021">
    <property type="protein sequence ID" value="CAB3365672.1"/>
    <property type="molecule type" value="Genomic_DNA"/>
</dbReference>
<reference evidence="1 2" key="1">
    <citation type="submission" date="2020-04" db="EMBL/GenBank/DDBJ databases">
        <authorList>
            <person name="Alioto T."/>
            <person name="Alioto T."/>
            <person name="Gomez Garrido J."/>
        </authorList>
    </citation>
    <scope>NUCLEOTIDE SEQUENCE [LARGE SCALE GENOMIC DNA]</scope>
</reference>